<dbReference type="PRINTS" id="PR00469">
    <property type="entry name" value="PNDRDTASEII"/>
</dbReference>
<keyword evidence="5 7" id="KW-0560">Oxidoreductase</keyword>
<keyword evidence="3" id="KW-0285">Flavoprotein</keyword>
<dbReference type="RefSeq" id="WP_343971365.1">
    <property type="nucleotide sequence ID" value="NZ_BAAAJG010000002.1"/>
</dbReference>
<name>A0ABW4FPY2_9PSEU</name>
<dbReference type="Gene3D" id="3.50.50.100">
    <property type="match status" value="1"/>
</dbReference>
<dbReference type="InterPro" id="IPR023753">
    <property type="entry name" value="FAD/NAD-binding_dom"/>
</dbReference>
<feature type="domain" description="FAD/NAD(P)-binding" evidence="6">
    <location>
        <begin position="1"/>
        <end position="272"/>
    </location>
</feature>
<evidence type="ECO:0000313" key="7">
    <source>
        <dbReference type="EMBL" id="MFD1531082.1"/>
    </source>
</evidence>
<dbReference type="SUPFAM" id="SSF51905">
    <property type="entry name" value="FAD/NAD(P)-binding domain"/>
    <property type="match status" value="1"/>
</dbReference>
<dbReference type="PANTHER" id="PTHR42913:SF3">
    <property type="entry name" value="64 KDA MITOCHONDRIAL NADH DEHYDROGENASE (EUROFUNG)"/>
    <property type="match status" value="1"/>
</dbReference>
<keyword evidence="4" id="KW-0274">FAD</keyword>
<evidence type="ECO:0000256" key="1">
    <source>
        <dbReference type="ARBA" id="ARBA00001974"/>
    </source>
</evidence>
<evidence type="ECO:0000313" key="8">
    <source>
        <dbReference type="Proteomes" id="UP001597145"/>
    </source>
</evidence>
<evidence type="ECO:0000259" key="6">
    <source>
        <dbReference type="Pfam" id="PF07992"/>
    </source>
</evidence>
<evidence type="ECO:0000256" key="2">
    <source>
        <dbReference type="ARBA" id="ARBA00005272"/>
    </source>
</evidence>
<gene>
    <name evidence="7" type="ORF">ACFSCY_16715</name>
</gene>
<dbReference type="EC" id="1.6.5.-" evidence="7"/>
<protein>
    <submittedName>
        <fullName evidence="7">NAD(P)/FAD-dependent oxidoreductase</fullName>
        <ecNumber evidence="7">1.6.5.-</ecNumber>
    </submittedName>
</protein>
<dbReference type="Proteomes" id="UP001597145">
    <property type="component" value="Unassembled WGS sequence"/>
</dbReference>
<comment type="cofactor">
    <cofactor evidence="1">
        <name>FAD</name>
        <dbReference type="ChEBI" id="CHEBI:57692"/>
    </cofactor>
</comment>
<proteinExistence type="inferred from homology"/>
<evidence type="ECO:0000256" key="3">
    <source>
        <dbReference type="ARBA" id="ARBA00022630"/>
    </source>
</evidence>
<reference evidence="8" key="1">
    <citation type="journal article" date="2019" name="Int. J. Syst. Evol. Microbiol.">
        <title>The Global Catalogue of Microorganisms (GCM) 10K type strain sequencing project: providing services to taxonomists for standard genome sequencing and annotation.</title>
        <authorList>
            <consortium name="The Broad Institute Genomics Platform"/>
            <consortium name="The Broad Institute Genome Sequencing Center for Infectious Disease"/>
            <person name="Wu L."/>
            <person name="Ma J."/>
        </authorList>
    </citation>
    <scope>NUCLEOTIDE SEQUENCE [LARGE SCALE GENOMIC DNA]</scope>
    <source>
        <strain evidence="8">JCM 12165</strain>
    </source>
</reference>
<dbReference type="PRINTS" id="PR00368">
    <property type="entry name" value="FADPNR"/>
</dbReference>
<dbReference type="EMBL" id="JBHUCP010000009">
    <property type="protein sequence ID" value="MFD1531082.1"/>
    <property type="molecule type" value="Genomic_DNA"/>
</dbReference>
<evidence type="ECO:0000256" key="5">
    <source>
        <dbReference type="ARBA" id="ARBA00023002"/>
    </source>
</evidence>
<dbReference type="PANTHER" id="PTHR42913">
    <property type="entry name" value="APOPTOSIS-INDUCING FACTOR 1"/>
    <property type="match status" value="1"/>
</dbReference>
<sequence length="403" mass="41926">MRVLVVGAGYAGATAAVRLAGRSGGRVDVTVVNPRPGFVNRLRLHHVAIGRQVPAPSLRDMLGTGVTFVEGYVTDLDPDAGRARVSGPDGVRDVSFDRVVIATGSTTERAPVPGGEHVHAVGDLESAHRMRPAFAALREGAEVAVVGGGFTGLETVAELAESRPDVRVRLVTAGDVGGWFTPRAGEHVRSTLGRLGVETLGGTRVQAVEPDRLLLDDGDEVPSELTVWCGGFAAPPLAREAGIAVDLQGAVLTDTALRSVSHPAVLAVGDAGHAPGPGGDRHSMSCQFAFPSAAHAADLLRAEALGRLPDDGCMGSQDTSAALDLGFTARAVSLGRRHAVLQPTTRNDVAEGRAWTGRAAVLAKWFQVRGVVSAVGVERRMPGAIRWPHADRATRRDAQSVAG</sequence>
<dbReference type="InterPro" id="IPR036188">
    <property type="entry name" value="FAD/NAD-bd_sf"/>
</dbReference>
<comment type="similarity">
    <text evidence="2">Belongs to the NADH dehydrogenase family.</text>
</comment>
<dbReference type="Pfam" id="PF07992">
    <property type="entry name" value="Pyr_redox_2"/>
    <property type="match status" value="1"/>
</dbReference>
<comment type="caution">
    <text evidence="7">The sequence shown here is derived from an EMBL/GenBank/DDBJ whole genome shotgun (WGS) entry which is preliminary data.</text>
</comment>
<accession>A0ABW4FPY2</accession>
<keyword evidence="8" id="KW-1185">Reference proteome</keyword>
<organism evidence="7 8">
    <name type="scientific">Pseudonocardia aurantiaca</name>
    <dbReference type="NCBI Taxonomy" id="75290"/>
    <lineage>
        <taxon>Bacteria</taxon>
        <taxon>Bacillati</taxon>
        <taxon>Actinomycetota</taxon>
        <taxon>Actinomycetes</taxon>
        <taxon>Pseudonocardiales</taxon>
        <taxon>Pseudonocardiaceae</taxon>
        <taxon>Pseudonocardia</taxon>
    </lineage>
</organism>
<dbReference type="InterPro" id="IPR051169">
    <property type="entry name" value="NADH-Q_oxidoreductase"/>
</dbReference>
<dbReference type="GO" id="GO:0016491">
    <property type="term" value="F:oxidoreductase activity"/>
    <property type="evidence" value="ECO:0007669"/>
    <property type="project" value="UniProtKB-KW"/>
</dbReference>
<evidence type="ECO:0000256" key="4">
    <source>
        <dbReference type="ARBA" id="ARBA00022827"/>
    </source>
</evidence>